<accession>A0A1Y5PZI3</accession>
<sequence>MIEASFFRSLSLVEDLAHPPRFAHYRPTRRALPIITAITRPGAVTMVIAPYGSGKSLAAGVGALLVRGEPGDCEALAPVLDRLAHVDPAASADYLAYCGRNGRGNLVILTGLVDDPLAAIAASLGMANPPKTVEGFGKAMRDGGWDHVAIIWDEFGRHLEGLVADGRASELDVVQRLAERVARASDPSMSLTLLLHQNLLAYATRLNETSRSEWRKIEGRFDALRMVEDSQEFYRLVADVVRDMRPAAVDAAFAVADDETIDAALRWKWLDGIETRERMRAILDDARPLSPGALQILPTLVARVGQNERSLFSFLREADLARPVDIEAIYSAFSDAMRTDVGIGGTYRRWIETESARSRADDDLQRAILAGACLLQLGTSGERRRLPRDLLELALAGSAPRADISEAIDALLAANLLLWRRHTDDVAVWHGADIDVAIRVREERERRGAAFALRPFLEERFPAPHLRATRHNAEFGVNRFLGGRYVSLDELTALVEDPAAIEGQLLYVLADDKAAIKLARKAALKTRARAVIVVPDRPLAAESAALELTSIEALRADKEFLESDPMVVTEIDELQSVAFEELASQLRTLLDPRGGSASWYAEGEQLGVSAERPASMAASRLLGRWFHQTPRIANEQLMRDAASRTMQTARVRIVGAILERGDRPRLGYEEGDRSAEGSIYRTVFEHSGLRPAGATRFADPDELADPGLREVWTRIAEFFRQPSGMHGYKDLGAFVAGLTAVPIGAPRAVIPLLVAAGFKHFARAVALYKDGIYVADTLGFQFDGMVANPEGFTVQVLDVTPERKEYLSEIAYVFAHEHPSSADELVRFAYDAILRWLLTVPDGSRRSQKLSARGKSLLRALGAMGDPVDLLFRALPEAMGGKKALLENIAALEGARNDVDHMRDQFAAEAVDVIRESFRSNIPVPDPLAAVTAWANCFDMSAIERRGDLRIIDKAVLRKSVEAINGRFSPKSLANNLSSILLQRSLDKWDDRTAAEFRFALRDARDRIESAALDTDRPDEALRPIIEARLAGLAAMLQRLDEEDDEADREAGLRVAGGNI</sequence>
<reference evidence="1" key="1">
    <citation type="submission" date="2016-03" db="EMBL/GenBank/DDBJ databases">
        <authorList>
            <person name="Ploux O."/>
        </authorList>
    </citation>
    <scope>NUCLEOTIDE SEQUENCE</scope>
    <source>
        <strain evidence="1">UC10</strain>
    </source>
</reference>
<dbReference type="AlphaFoldDB" id="A0A1Y5PZI3"/>
<dbReference type="RefSeq" id="WP_184101066.1">
    <property type="nucleotide sequence ID" value="NZ_LT598653.1"/>
</dbReference>
<evidence type="ECO:0000313" key="1">
    <source>
        <dbReference type="EMBL" id="SBV32634.1"/>
    </source>
</evidence>
<dbReference type="KEGG" id="sphu:SPPYR_1514"/>
<organism evidence="1">
    <name type="scientific">uncultured Sphingopyxis sp</name>
    <dbReference type="NCBI Taxonomy" id="310581"/>
    <lineage>
        <taxon>Bacteria</taxon>
        <taxon>Pseudomonadati</taxon>
        <taxon>Pseudomonadota</taxon>
        <taxon>Alphaproteobacteria</taxon>
        <taxon>Sphingomonadales</taxon>
        <taxon>Sphingomonadaceae</taxon>
        <taxon>Sphingopyxis</taxon>
        <taxon>environmental samples</taxon>
    </lineage>
</organism>
<gene>
    <name evidence="1" type="ORF">SPPYR_1514</name>
</gene>
<name>A0A1Y5PZI3_9SPHN</name>
<evidence type="ECO:0008006" key="2">
    <source>
        <dbReference type="Google" id="ProtNLM"/>
    </source>
</evidence>
<protein>
    <recommendedName>
        <fullName evidence="2">ATP-binding protein</fullName>
    </recommendedName>
</protein>
<proteinExistence type="predicted"/>
<dbReference type="EMBL" id="LT598653">
    <property type="protein sequence ID" value="SBV32634.1"/>
    <property type="molecule type" value="Genomic_DNA"/>
</dbReference>